<dbReference type="AlphaFoldDB" id="A0A151AEN1"/>
<dbReference type="EMBL" id="LTAZ01000004">
    <property type="protein sequence ID" value="KYH26045.1"/>
    <property type="molecule type" value="Genomic_DNA"/>
</dbReference>
<sequence>MSTERVVETESSLATKVLYLVASVVLGLAALWMTPLLIGPVAGIELVIVFSAVLVVAFLTLLALDSRR</sequence>
<keyword evidence="1" id="KW-0812">Transmembrane</keyword>
<evidence type="ECO:0000256" key="1">
    <source>
        <dbReference type="SAM" id="Phobius"/>
    </source>
</evidence>
<dbReference type="Proteomes" id="UP000075321">
    <property type="component" value="Unassembled WGS sequence"/>
</dbReference>
<name>A0A151AEN1_9EURY</name>
<evidence type="ECO:0000313" key="2">
    <source>
        <dbReference type="EMBL" id="KYH26045.1"/>
    </source>
</evidence>
<keyword evidence="3" id="KW-1185">Reference proteome</keyword>
<protein>
    <submittedName>
        <fullName evidence="2">Uncharacterized protein</fullName>
    </submittedName>
</protein>
<gene>
    <name evidence="2" type="ORF">HAPAU_11360</name>
</gene>
<organism evidence="2 3">
    <name type="scientific">Halalkalicoccus paucihalophilus</name>
    <dbReference type="NCBI Taxonomy" id="1008153"/>
    <lineage>
        <taxon>Archaea</taxon>
        <taxon>Methanobacteriati</taxon>
        <taxon>Methanobacteriota</taxon>
        <taxon>Stenosarchaea group</taxon>
        <taxon>Halobacteria</taxon>
        <taxon>Halobacteriales</taxon>
        <taxon>Halococcaceae</taxon>
        <taxon>Halalkalicoccus</taxon>
    </lineage>
</organism>
<reference evidence="2 3" key="1">
    <citation type="submission" date="2016-02" db="EMBL/GenBank/DDBJ databases">
        <title>Genome sequence of Halalkalicoccus paucihalophilus DSM 24557.</title>
        <authorList>
            <person name="Poehlein A."/>
            <person name="Daniel R."/>
        </authorList>
    </citation>
    <scope>NUCLEOTIDE SEQUENCE [LARGE SCALE GENOMIC DNA]</scope>
    <source>
        <strain evidence="2 3">DSM 24557</strain>
    </source>
</reference>
<dbReference type="RefSeq" id="WP_066380462.1">
    <property type="nucleotide sequence ID" value="NZ_LTAZ01000004.1"/>
</dbReference>
<dbReference type="PATRIC" id="fig|1008153.3.peg.1140"/>
<proteinExistence type="predicted"/>
<comment type="caution">
    <text evidence="2">The sequence shown here is derived from an EMBL/GenBank/DDBJ whole genome shotgun (WGS) entry which is preliminary data.</text>
</comment>
<feature type="transmembrane region" description="Helical" evidence="1">
    <location>
        <begin position="44"/>
        <end position="64"/>
    </location>
</feature>
<keyword evidence="1" id="KW-0472">Membrane</keyword>
<accession>A0A151AEN1</accession>
<evidence type="ECO:0000313" key="3">
    <source>
        <dbReference type="Proteomes" id="UP000075321"/>
    </source>
</evidence>
<feature type="transmembrane region" description="Helical" evidence="1">
    <location>
        <begin position="17"/>
        <end position="38"/>
    </location>
</feature>
<keyword evidence="1" id="KW-1133">Transmembrane helix</keyword>